<dbReference type="AlphaFoldDB" id="A0A657IWD1"/>
<name>A0A657IWD1_9MICC</name>
<feature type="region of interest" description="Disordered" evidence="1">
    <location>
        <begin position="47"/>
        <end position="98"/>
    </location>
</feature>
<organism evidence="2 3">
    <name type="scientific">Rothia kristinae</name>
    <dbReference type="NCBI Taxonomy" id="37923"/>
    <lineage>
        <taxon>Bacteria</taxon>
        <taxon>Bacillati</taxon>
        <taxon>Actinomycetota</taxon>
        <taxon>Actinomycetes</taxon>
        <taxon>Micrococcales</taxon>
        <taxon>Micrococcaceae</taxon>
        <taxon>Rothia</taxon>
    </lineage>
</organism>
<dbReference type="InterPro" id="IPR015421">
    <property type="entry name" value="PyrdxlP-dep_Trfase_major"/>
</dbReference>
<dbReference type="Gene3D" id="3.40.640.10">
    <property type="entry name" value="Type I PLP-dependent aspartate aminotransferase-like (Major domain)"/>
    <property type="match status" value="1"/>
</dbReference>
<reference evidence="2 3" key="1">
    <citation type="submission" date="2016-04" db="EMBL/GenBank/DDBJ databases">
        <title>Identification of putative biosynthetic pathways for the production of bioactive secondary metabolites by the marine actinomycete Kocuria kristinae RUTW2-3.</title>
        <authorList>
            <person name="Waterworth S.C."/>
            <person name="Walmsley T.A."/>
            <person name="Matongo T."/>
            <person name="Davies-Coleman M.T."/>
            <person name="Dorrington R.A."/>
        </authorList>
    </citation>
    <scope>NUCLEOTIDE SEQUENCE [LARGE SCALE GENOMIC DNA]</scope>
    <source>
        <strain evidence="2 3">RUTW4-5</strain>
    </source>
</reference>
<evidence type="ECO:0000256" key="1">
    <source>
        <dbReference type="SAM" id="MobiDB-lite"/>
    </source>
</evidence>
<dbReference type="EMBL" id="LWGZ01000012">
    <property type="protein sequence ID" value="OAX67832.1"/>
    <property type="molecule type" value="Genomic_DNA"/>
</dbReference>
<dbReference type="Proteomes" id="UP000092021">
    <property type="component" value="Unassembled WGS sequence"/>
</dbReference>
<evidence type="ECO:0000313" key="2">
    <source>
        <dbReference type="EMBL" id="OAX67832.1"/>
    </source>
</evidence>
<protein>
    <submittedName>
        <fullName evidence="2">Uncharacterized protein</fullName>
    </submittedName>
</protein>
<comment type="caution">
    <text evidence="2">The sequence shown here is derived from an EMBL/GenBank/DDBJ whole genome shotgun (WGS) entry which is preliminary data.</text>
</comment>
<proteinExistence type="predicted"/>
<gene>
    <name evidence="2" type="ORF">A5N15_00170</name>
</gene>
<feature type="compositionally biased region" description="Low complexity" evidence="1">
    <location>
        <begin position="89"/>
        <end position="98"/>
    </location>
</feature>
<accession>A0A657IWD1</accession>
<sequence length="98" mass="10236">MVLGNGGATAFWDAATFQLVRERAAHLSFGEFGAKFAHATDAAPHLGASEIITAQPGTRPDPRPVEGATSMPGRRTRPPRESPPPPGVPTSSPRTSCC</sequence>
<evidence type="ECO:0000313" key="3">
    <source>
        <dbReference type="Proteomes" id="UP000092021"/>
    </source>
</evidence>